<evidence type="ECO:0000256" key="1">
    <source>
        <dbReference type="PIRSR" id="PIRSR002703-1"/>
    </source>
</evidence>
<proteinExistence type="predicted"/>
<comment type="caution">
    <text evidence="2">The sequence shown here is derived from an EMBL/GenBank/DDBJ whole genome shotgun (WGS) entry which is preliminary data.</text>
</comment>
<feature type="disulfide bond" evidence="1">
    <location>
        <begin position="150"/>
        <end position="173"/>
    </location>
</feature>
<evidence type="ECO:0000313" key="2">
    <source>
        <dbReference type="EMBL" id="RKK08422.1"/>
    </source>
</evidence>
<dbReference type="InterPro" id="IPR037176">
    <property type="entry name" value="Osmotin/thaumatin-like_sf"/>
</dbReference>
<feature type="disulfide bond" evidence="1">
    <location>
        <begin position="69"/>
        <end position="76"/>
    </location>
</feature>
<gene>
    <name evidence="2" type="ORF">BFJ65_g17084</name>
</gene>
<dbReference type="PANTHER" id="PTHR31048">
    <property type="entry name" value="OS03G0233200 PROTEIN"/>
    <property type="match status" value="1"/>
</dbReference>
<feature type="disulfide bond" evidence="1">
    <location>
        <begin position="187"/>
        <end position="197"/>
    </location>
</feature>
<feature type="disulfide bond" evidence="1">
    <location>
        <begin position="81"/>
        <end position="86"/>
    </location>
</feature>
<dbReference type="PROSITE" id="PS51367">
    <property type="entry name" value="THAUMATIN_2"/>
    <property type="match status" value="1"/>
</dbReference>
<protein>
    <recommendedName>
        <fullName evidence="4">Pathogenesis-related protein 5</fullName>
    </recommendedName>
</protein>
<name>A0A3L6MU81_FUSOX</name>
<dbReference type="Gene3D" id="2.60.110.10">
    <property type="entry name" value="Thaumatin"/>
    <property type="match status" value="1"/>
</dbReference>
<feature type="disulfide bond" evidence="1">
    <location>
        <begin position="129"/>
        <end position="224"/>
    </location>
</feature>
<dbReference type="Pfam" id="PF00314">
    <property type="entry name" value="Thaumatin"/>
    <property type="match status" value="1"/>
</dbReference>
<dbReference type="EMBL" id="MRCU01000014">
    <property type="protein sequence ID" value="RKK08422.1"/>
    <property type="molecule type" value="Genomic_DNA"/>
</dbReference>
<organism evidence="2 3">
    <name type="scientific">Fusarium oxysporum f. sp. cepae</name>
    <dbReference type="NCBI Taxonomy" id="396571"/>
    <lineage>
        <taxon>Eukaryota</taxon>
        <taxon>Fungi</taxon>
        <taxon>Dikarya</taxon>
        <taxon>Ascomycota</taxon>
        <taxon>Pezizomycotina</taxon>
        <taxon>Sordariomycetes</taxon>
        <taxon>Hypocreomycetidae</taxon>
        <taxon>Hypocreales</taxon>
        <taxon>Nectriaceae</taxon>
        <taxon>Fusarium</taxon>
        <taxon>Fusarium oxysporum species complex</taxon>
    </lineage>
</organism>
<dbReference type="SUPFAM" id="SSF49870">
    <property type="entry name" value="Osmotin, thaumatin-like protein"/>
    <property type="match status" value="1"/>
</dbReference>
<feature type="disulfide bond" evidence="1">
    <location>
        <begin position="177"/>
        <end position="186"/>
    </location>
</feature>
<dbReference type="PIRSF" id="PIRSF002703">
    <property type="entry name" value="Thaumatin"/>
    <property type="match status" value="1"/>
</dbReference>
<feature type="disulfide bond" evidence="1">
    <location>
        <begin position="134"/>
        <end position="208"/>
    </location>
</feature>
<accession>A0A3L6MU81</accession>
<dbReference type="SMART" id="SM00205">
    <property type="entry name" value="THN"/>
    <property type="match status" value="1"/>
</dbReference>
<reference evidence="2 3" key="1">
    <citation type="journal article" date="2018" name="Sci. Rep.">
        <title>Characterisation of pathogen-specific regions and novel effector candidates in Fusarium oxysporum f. sp. cepae.</title>
        <authorList>
            <person name="Armitage A.D."/>
            <person name="Taylor A."/>
            <person name="Sobczyk M.K."/>
            <person name="Baxter L."/>
            <person name="Greenfield B.P."/>
            <person name="Bates H.J."/>
            <person name="Wilson F."/>
            <person name="Jackson A.C."/>
            <person name="Ott S."/>
            <person name="Harrison R.J."/>
            <person name="Clarkson J.P."/>
        </authorList>
    </citation>
    <scope>NUCLEOTIDE SEQUENCE [LARGE SCALE GENOMIC DNA]</scope>
    <source>
        <strain evidence="2 3">FoC_Fus2</strain>
    </source>
</reference>
<dbReference type="InterPro" id="IPR001938">
    <property type="entry name" value="Thaumatin"/>
</dbReference>
<dbReference type="Proteomes" id="UP000270866">
    <property type="component" value="Unassembled WGS sequence"/>
</dbReference>
<sequence length="238" mass="25862">MPVNTITFTLKNQCSSEVIWPAIQGSLEVNGNTINDPIPAGLALNPFKSFTTAPFPVPWSGRIWARQHCKGDGTNCRVGDCGASSCWGKSTKAVTLFEVTAEPEKLWYNLSLVDGYTTGISVVPDKKGCKTLTCDVPPFLGGHDPSNTLCPATNLKLSNPEQPFKSLDQVDGCLSDCSLYGTDEYCCQNAWNDPNKCPASSAWFKEACPDAYSYPYDDTAVNTCELTDITVVFSCKKK</sequence>
<evidence type="ECO:0000313" key="3">
    <source>
        <dbReference type="Proteomes" id="UP000270866"/>
    </source>
</evidence>
<evidence type="ECO:0008006" key="4">
    <source>
        <dbReference type="Google" id="ProtNLM"/>
    </source>
</evidence>
<keyword evidence="1" id="KW-1015">Disulfide bond</keyword>
<dbReference type="AlphaFoldDB" id="A0A3L6MU81"/>